<evidence type="ECO:0000256" key="1">
    <source>
        <dbReference type="SAM" id="MobiDB-lite"/>
    </source>
</evidence>
<dbReference type="Proteomes" id="UP001418637">
    <property type="component" value="Unassembled WGS sequence"/>
</dbReference>
<sequence length="175" mass="18917">MPFYTALFAALGAFLFWYLFLRRPSQGSGDIRQVGSRGQRAGVGQRPVPQQVSSPVTMVNDPVSATTTFLVSLAQAENQLDDEVAGQIKQEVANVMGVTRVDELYNFALAAASSVTDPSNLIIRFARIWVGDLDQSQKQDVYDMAVRVADSHGGPTELQAVCLKQLADKLGVIAA</sequence>
<dbReference type="RefSeq" id="WP_346337589.1">
    <property type="nucleotide sequence ID" value="NZ_JBBYXI010000004.1"/>
</dbReference>
<gene>
    <name evidence="2" type="ORF">WJT86_10830</name>
</gene>
<accession>A0ABV0BMP8</accession>
<dbReference type="EMBL" id="JBBYXI010000004">
    <property type="protein sequence ID" value="MEN3931546.1"/>
    <property type="molecule type" value="Genomic_DNA"/>
</dbReference>
<reference evidence="2 3" key="1">
    <citation type="submission" date="2024-04" db="EMBL/GenBank/DDBJ databases">
        <title>A novel species isolated from cricket.</title>
        <authorList>
            <person name="Wang H.-C."/>
        </authorList>
    </citation>
    <scope>NUCLEOTIDE SEQUENCE [LARGE SCALE GENOMIC DNA]</scope>
    <source>
        <strain evidence="2 3">WL0021</strain>
    </source>
</reference>
<keyword evidence="3" id="KW-1185">Reference proteome</keyword>
<evidence type="ECO:0000313" key="3">
    <source>
        <dbReference type="Proteomes" id="UP001418637"/>
    </source>
</evidence>
<dbReference type="InterPro" id="IPR029024">
    <property type="entry name" value="TerB-like"/>
</dbReference>
<comment type="caution">
    <text evidence="2">The sequence shown here is derived from an EMBL/GenBank/DDBJ whole genome shotgun (WGS) entry which is preliminary data.</text>
</comment>
<proteinExistence type="predicted"/>
<protein>
    <recommendedName>
        <fullName evidence="4">Co-chaperone DjlA N-terminal domain-containing protein</fullName>
    </recommendedName>
</protein>
<evidence type="ECO:0000313" key="2">
    <source>
        <dbReference type="EMBL" id="MEN3931546.1"/>
    </source>
</evidence>
<feature type="region of interest" description="Disordered" evidence="1">
    <location>
        <begin position="28"/>
        <end position="56"/>
    </location>
</feature>
<name>A0ABV0BMP8_9HYPH</name>
<organism evidence="2 3">
    <name type="scientific">Hohaiivirga grylli</name>
    <dbReference type="NCBI Taxonomy" id="3133970"/>
    <lineage>
        <taxon>Bacteria</taxon>
        <taxon>Pseudomonadati</taxon>
        <taxon>Pseudomonadota</taxon>
        <taxon>Alphaproteobacteria</taxon>
        <taxon>Hyphomicrobiales</taxon>
        <taxon>Methylobacteriaceae</taxon>
        <taxon>Hohaiivirga</taxon>
    </lineage>
</organism>
<evidence type="ECO:0008006" key="4">
    <source>
        <dbReference type="Google" id="ProtNLM"/>
    </source>
</evidence>
<dbReference type="SUPFAM" id="SSF158682">
    <property type="entry name" value="TerB-like"/>
    <property type="match status" value="1"/>
</dbReference>